<dbReference type="PANTHER" id="PTHR46797">
    <property type="entry name" value="HTH-TYPE TRANSCRIPTIONAL REGULATOR"/>
    <property type="match status" value="1"/>
</dbReference>
<evidence type="ECO:0000313" key="3">
    <source>
        <dbReference type="EMBL" id="AEG01599.1"/>
    </source>
</evidence>
<reference evidence="4" key="3">
    <citation type="submission" date="2011-05" db="EMBL/GenBank/DDBJ databases">
        <title>Complete sequence of Methylomonas methanica MC09.</title>
        <authorList>
            <consortium name="US DOE Joint Genome Institute"/>
            <person name="Lucas S."/>
            <person name="Han J."/>
            <person name="Lapidus A."/>
            <person name="Cheng J.-F."/>
            <person name="Goodwin L."/>
            <person name="Pitluck S."/>
            <person name="Peters L."/>
            <person name="Mikhailova N."/>
            <person name="Teshima H."/>
            <person name="Han C."/>
            <person name="Tapia R."/>
            <person name="Land M."/>
            <person name="Hauser L."/>
            <person name="Kyrpides N."/>
            <person name="Ivanova N."/>
            <person name="Pagani I."/>
            <person name="Stein L."/>
            <person name="Woyke T."/>
        </authorList>
    </citation>
    <scope>NUCLEOTIDE SEQUENCE [LARGE SCALE GENOMIC DNA]</scope>
    <source>
        <strain evidence="4">MC09</strain>
    </source>
</reference>
<dbReference type="InterPro" id="IPR050807">
    <property type="entry name" value="TransReg_Diox_bact_type"/>
</dbReference>
<dbReference type="OrthoDB" id="6302218at2"/>
<sequence>MNISKALKLCRTQKGITKTKLAEKADMSVSYLSLLEQGKRDPNMSTINKICVALNIPASIFMFLASDINELDGISKELAEKISLTALQLMEPDVDKADLPS</sequence>
<dbReference type="Proteomes" id="UP000008888">
    <property type="component" value="Chromosome"/>
</dbReference>
<dbReference type="InterPro" id="IPR001387">
    <property type="entry name" value="Cro/C1-type_HTH"/>
</dbReference>
<dbReference type="GO" id="GO:0003677">
    <property type="term" value="F:DNA binding"/>
    <property type="evidence" value="ECO:0007669"/>
    <property type="project" value="UniProtKB-KW"/>
</dbReference>
<dbReference type="CDD" id="cd00093">
    <property type="entry name" value="HTH_XRE"/>
    <property type="match status" value="1"/>
</dbReference>
<evidence type="ECO:0000259" key="2">
    <source>
        <dbReference type="PROSITE" id="PS50943"/>
    </source>
</evidence>
<dbReference type="RefSeq" id="WP_013819826.1">
    <property type="nucleotide sequence ID" value="NC_015572.1"/>
</dbReference>
<dbReference type="HOGENOM" id="CLU_066192_17_14_6"/>
<dbReference type="SUPFAM" id="SSF47413">
    <property type="entry name" value="lambda repressor-like DNA-binding domains"/>
    <property type="match status" value="1"/>
</dbReference>
<organism evidence="3 4">
    <name type="scientific">Methylomonas methanica (strain DSM 25384 / MC09)</name>
    <dbReference type="NCBI Taxonomy" id="857087"/>
    <lineage>
        <taxon>Bacteria</taxon>
        <taxon>Pseudomonadati</taxon>
        <taxon>Pseudomonadota</taxon>
        <taxon>Gammaproteobacteria</taxon>
        <taxon>Methylococcales</taxon>
        <taxon>Methylococcaceae</taxon>
        <taxon>Methylomonas</taxon>
    </lineage>
</organism>
<dbReference type="eggNOG" id="COG1396">
    <property type="taxonomic scope" value="Bacteria"/>
</dbReference>
<dbReference type="Gene3D" id="1.10.260.40">
    <property type="entry name" value="lambda repressor-like DNA-binding domains"/>
    <property type="match status" value="1"/>
</dbReference>
<dbReference type="EMBL" id="CP002738">
    <property type="protein sequence ID" value="AEG01599.1"/>
    <property type="molecule type" value="Genomic_DNA"/>
</dbReference>
<dbReference type="InterPro" id="IPR010982">
    <property type="entry name" value="Lambda_DNA-bd_dom_sf"/>
</dbReference>
<reference key="2">
    <citation type="submission" date="2011-05" db="EMBL/GenBank/DDBJ databases">
        <title>Complete genome sequence of the aerobic marine methanotroph Methylomonas methanica MC09.</title>
        <authorList>
            <person name="Boden R."/>
            <person name="Cunliffe M."/>
            <person name="Scanlan J."/>
            <person name="Moussard H."/>
            <person name="Kits K.D."/>
            <person name="Klotz M."/>
            <person name="Jetten M."/>
            <person name="Vuilleumier S."/>
            <person name="Han J."/>
            <person name="Peters L."/>
            <person name="Mikhailova N."/>
            <person name="Teshima H."/>
            <person name="Tapia R."/>
            <person name="Kyrpides N."/>
            <person name="Ivanova N."/>
            <person name="Pagani I."/>
            <person name="Cheng J.-F."/>
            <person name="Goodwin L."/>
            <person name="Han C."/>
            <person name="Hauser L."/>
            <person name="Land M."/>
            <person name="Lapidus A."/>
            <person name="Lucas S."/>
            <person name="Pitluck S."/>
            <person name="Woyke T."/>
            <person name="Stein L.Y."/>
            <person name="Murrell C."/>
        </authorList>
    </citation>
    <scope>NUCLEOTIDE SEQUENCE</scope>
    <source>
        <strain>MC09</strain>
    </source>
</reference>
<dbReference type="SMART" id="SM00530">
    <property type="entry name" value="HTH_XRE"/>
    <property type="match status" value="1"/>
</dbReference>
<gene>
    <name evidence="3" type="ordered locus">Metme_3225</name>
</gene>
<feature type="domain" description="HTH cro/C1-type" evidence="2">
    <location>
        <begin position="7"/>
        <end position="61"/>
    </location>
</feature>
<dbReference type="PROSITE" id="PS50943">
    <property type="entry name" value="HTH_CROC1"/>
    <property type="match status" value="1"/>
</dbReference>
<keyword evidence="4" id="KW-1185">Reference proteome</keyword>
<keyword evidence="1" id="KW-0238">DNA-binding</keyword>
<protein>
    <submittedName>
        <fullName evidence="3">Helix-turn-helix domain protein</fullName>
    </submittedName>
</protein>
<evidence type="ECO:0000256" key="1">
    <source>
        <dbReference type="ARBA" id="ARBA00023125"/>
    </source>
</evidence>
<dbReference type="GO" id="GO:0005829">
    <property type="term" value="C:cytosol"/>
    <property type="evidence" value="ECO:0007669"/>
    <property type="project" value="TreeGrafter"/>
</dbReference>
<dbReference type="PANTHER" id="PTHR46797:SF1">
    <property type="entry name" value="METHYLPHOSPHONATE SYNTHASE"/>
    <property type="match status" value="1"/>
</dbReference>
<accession>G0A4K8</accession>
<dbReference type="KEGG" id="mmt:Metme_3225"/>
<dbReference type="GO" id="GO:0003700">
    <property type="term" value="F:DNA-binding transcription factor activity"/>
    <property type="evidence" value="ECO:0007669"/>
    <property type="project" value="TreeGrafter"/>
</dbReference>
<name>G0A4K8_METMM</name>
<reference evidence="3 4" key="1">
    <citation type="journal article" date="2011" name="J. Bacteriol.">
        <title>Complete Genome Sequence of the Aerobic Marine Methanotroph Methylomonas methanica MC09.</title>
        <authorList>
            <person name="Boden R."/>
            <person name="Cunliffe M."/>
            <person name="Scanlan J."/>
            <person name="Moussard H."/>
            <person name="Kits K.D."/>
            <person name="Klotz M.G."/>
            <person name="Jetten M.S."/>
            <person name="Vuilleumier S."/>
            <person name="Han J."/>
            <person name="Peters L."/>
            <person name="Mikhailova N."/>
            <person name="Teshima H."/>
            <person name="Tapia R."/>
            <person name="Kyrpides N."/>
            <person name="Ivanova N."/>
            <person name="Pagani I."/>
            <person name="Cheng J.F."/>
            <person name="Goodwin L."/>
            <person name="Han C."/>
            <person name="Hauser L."/>
            <person name="Land M.L."/>
            <person name="Lapidus A."/>
            <person name="Lucas S."/>
            <person name="Pitluck S."/>
            <person name="Woyke T."/>
            <person name="Stein L."/>
            <person name="Murrell J.C."/>
        </authorList>
    </citation>
    <scope>NUCLEOTIDE SEQUENCE [LARGE SCALE GENOMIC DNA]</scope>
    <source>
        <strain evidence="3 4">MC09</strain>
    </source>
</reference>
<dbReference type="AlphaFoldDB" id="G0A4K8"/>
<evidence type="ECO:0000313" key="4">
    <source>
        <dbReference type="Proteomes" id="UP000008888"/>
    </source>
</evidence>
<proteinExistence type="predicted"/>
<dbReference type="STRING" id="857087.Metme_3225"/>
<dbReference type="Pfam" id="PF01381">
    <property type="entry name" value="HTH_3"/>
    <property type="match status" value="1"/>
</dbReference>